<evidence type="ECO:0000256" key="1">
    <source>
        <dbReference type="SAM" id="MobiDB-lite"/>
    </source>
</evidence>
<dbReference type="Proteomes" id="UP000625711">
    <property type="component" value="Unassembled WGS sequence"/>
</dbReference>
<accession>A0A834HWT3</accession>
<reference evidence="2" key="1">
    <citation type="submission" date="2020-08" db="EMBL/GenBank/DDBJ databases">
        <title>Genome sequencing and assembly of the red palm weevil Rhynchophorus ferrugineus.</title>
        <authorList>
            <person name="Dias G.B."/>
            <person name="Bergman C.M."/>
            <person name="Manee M."/>
        </authorList>
    </citation>
    <scope>NUCLEOTIDE SEQUENCE</scope>
    <source>
        <strain evidence="2">AA-2017</strain>
        <tissue evidence="2">Whole larva</tissue>
    </source>
</reference>
<comment type="caution">
    <text evidence="2">The sequence shown here is derived from an EMBL/GenBank/DDBJ whole genome shotgun (WGS) entry which is preliminary data.</text>
</comment>
<protein>
    <submittedName>
        <fullName evidence="2">Uncharacterized protein</fullName>
    </submittedName>
</protein>
<gene>
    <name evidence="2" type="ORF">GWI33_019004</name>
</gene>
<name>A0A834HWT3_RHYFE</name>
<keyword evidence="3" id="KW-1185">Reference proteome</keyword>
<dbReference type="EMBL" id="JAACXV010014386">
    <property type="protein sequence ID" value="KAF7267801.1"/>
    <property type="molecule type" value="Genomic_DNA"/>
</dbReference>
<dbReference type="AlphaFoldDB" id="A0A834HWT3"/>
<feature type="region of interest" description="Disordered" evidence="1">
    <location>
        <begin position="84"/>
        <end position="111"/>
    </location>
</feature>
<proteinExistence type="predicted"/>
<organism evidence="2 3">
    <name type="scientific">Rhynchophorus ferrugineus</name>
    <name type="common">Red palm weevil</name>
    <name type="synonym">Curculio ferrugineus</name>
    <dbReference type="NCBI Taxonomy" id="354439"/>
    <lineage>
        <taxon>Eukaryota</taxon>
        <taxon>Metazoa</taxon>
        <taxon>Ecdysozoa</taxon>
        <taxon>Arthropoda</taxon>
        <taxon>Hexapoda</taxon>
        <taxon>Insecta</taxon>
        <taxon>Pterygota</taxon>
        <taxon>Neoptera</taxon>
        <taxon>Endopterygota</taxon>
        <taxon>Coleoptera</taxon>
        <taxon>Polyphaga</taxon>
        <taxon>Cucujiformia</taxon>
        <taxon>Curculionidae</taxon>
        <taxon>Dryophthorinae</taxon>
        <taxon>Rhynchophorus</taxon>
    </lineage>
</organism>
<sequence>MFIIHRGQSPHTRALQFRCKREKLASTYSHTHRIISASIPDRLAEISVVFHAATERIRSPPRSLHPPLINLPKTVTYNVGHRIDRNRVRPPSGPPNRGRRKTPGPAGRPVVEGEGVRTVVCGVRRPVSVGESAADATCANERTRLMANRCRRTWIGRRPGAVAPILF</sequence>
<evidence type="ECO:0000313" key="2">
    <source>
        <dbReference type="EMBL" id="KAF7267801.1"/>
    </source>
</evidence>
<evidence type="ECO:0000313" key="3">
    <source>
        <dbReference type="Proteomes" id="UP000625711"/>
    </source>
</evidence>